<accession>A0AAE7XJN4</accession>
<evidence type="ECO:0000313" key="1">
    <source>
        <dbReference type="EMBL" id="QZE57457.1"/>
    </source>
</evidence>
<dbReference type="InterPro" id="IPR058915">
    <property type="entry name" value="AcrVA2-like"/>
</dbReference>
<protein>
    <submittedName>
        <fullName evidence="1">Uncharacterized protein</fullName>
    </submittedName>
</protein>
<gene>
    <name evidence="1" type="ORF">pEaSNUABM1_00248</name>
</gene>
<reference evidence="1 2" key="1">
    <citation type="submission" date="2021-06" db="EMBL/GenBank/DDBJ databases">
        <title>Complete genome sequence of Erwinia phage pEa_SNUABM_1.</title>
        <authorList>
            <person name="Kim S.G."/>
            <person name="Park S.C."/>
        </authorList>
    </citation>
    <scope>NUCLEOTIDE SEQUENCE [LARGE SCALE GENOMIC DNA]</scope>
</reference>
<proteinExistence type="predicted"/>
<keyword evidence="2" id="KW-1185">Reference proteome</keyword>
<sequence length="330" mass="37727">MSKSTPQTFLDLFLKDVRKFLPMFDKGLDAHFLKCKGKPGQSGVSLHQYLKWLSPIAKPPEDASKLAVVISGYLHYFWQLSKPNFVFEPVLMNHMADSELPETIPAEILQRLPYWCQWITLPINLATAENTLRLDFDGAFVGYTEIERRPALVLVAPFVSSDDSIKTNGFTPSVTSYVYLDEPVNHLSFVKNSHLLNVSGRMPDVFFRELMFGAYHYITKIVNCVMYICSQQHALYQEGHAQPKPQRLGKSYRITPPKTDRRITVGAEMTKILKDFEAEVEACTRAFNGRKPHIRKAHYHHFWTGPRVGVRSLVCKWLPPSIVRGSVVEQ</sequence>
<dbReference type="Proteomes" id="UP000827973">
    <property type="component" value="Segment"/>
</dbReference>
<name>A0AAE7XJN4_9CAUD</name>
<dbReference type="Pfam" id="PF26125">
    <property type="entry name" value="AcrVA2-like"/>
    <property type="match status" value="1"/>
</dbReference>
<organism evidence="1 2">
    <name type="scientific">Erwinia phage pEa_SNUABM_1</name>
    <dbReference type="NCBI Taxonomy" id="2869543"/>
    <lineage>
        <taxon>Viruses</taxon>
        <taxon>Duplodnaviria</taxon>
        <taxon>Heunggongvirae</taxon>
        <taxon>Uroviricota</taxon>
        <taxon>Caudoviricetes</taxon>
        <taxon>Alexandravirus</taxon>
        <taxon>Alexandravirus SNUABM1</taxon>
    </lineage>
</organism>
<dbReference type="EMBL" id="MZ443776">
    <property type="protein sequence ID" value="QZE57457.1"/>
    <property type="molecule type" value="Genomic_DNA"/>
</dbReference>
<evidence type="ECO:0000313" key="2">
    <source>
        <dbReference type="Proteomes" id="UP000827973"/>
    </source>
</evidence>